<reference evidence="5" key="2">
    <citation type="submission" date="2023-01" db="EMBL/GenBank/DDBJ databases">
        <title>Human gut microbiome strain richness.</title>
        <authorList>
            <person name="Chen-Liaw A."/>
        </authorList>
    </citation>
    <scope>NUCLEOTIDE SEQUENCE</scope>
    <source>
        <strain evidence="5">2225st1_A6_2225SCRN_200828</strain>
    </source>
</reference>
<dbReference type="EMBL" id="WKPR01000019">
    <property type="protein sequence ID" value="MSB21103.1"/>
    <property type="molecule type" value="Genomic_DNA"/>
</dbReference>
<dbReference type="Gene3D" id="3.40.640.10">
    <property type="entry name" value="Type I PLP-dependent aspartate aminotransferase-like (Major domain)"/>
    <property type="match status" value="1"/>
</dbReference>
<dbReference type="PANTHER" id="PTHR42885">
    <property type="entry name" value="HISTIDINOL-PHOSPHATE AMINOTRANSFERASE-RELATED"/>
    <property type="match status" value="1"/>
</dbReference>
<dbReference type="GO" id="GO:0030170">
    <property type="term" value="F:pyridoxal phosphate binding"/>
    <property type="evidence" value="ECO:0007669"/>
    <property type="project" value="InterPro"/>
</dbReference>
<organism evidence="6 7">
    <name type="scientific">Flavonifractor plautii</name>
    <name type="common">Fusobacterium plautii</name>
    <dbReference type="NCBI Taxonomy" id="292800"/>
    <lineage>
        <taxon>Bacteria</taxon>
        <taxon>Bacillati</taxon>
        <taxon>Bacillota</taxon>
        <taxon>Clostridia</taxon>
        <taxon>Eubacteriales</taxon>
        <taxon>Oscillospiraceae</taxon>
        <taxon>Flavonifractor</taxon>
    </lineage>
</organism>
<dbReference type="CDD" id="cd00609">
    <property type="entry name" value="AAT_like"/>
    <property type="match status" value="1"/>
</dbReference>
<keyword evidence="2 3" id="KW-0663">Pyridoxal phosphate</keyword>
<dbReference type="InterPro" id="IPR015422">
    <property type="entry name" value="PyrdxlP-dep_Trfase_small"/>
</dbReference>
<dbReference type="GO" id="GO:0008483">
    <property type="term" value="F:transaminase activity"/>
    <property type="evidence" value="ECO:0007669"/>
    <property type="project" value="UniProtKB-KW"/>
</dbReference>
<evidence type="ECO:0000313" key="6">
    <source>
        <dbReference type="EMBL" id="MSB21103.1"/>
    </source>
</evidence>
<gene>
    <name evidence="6" type="ORF">GKE97_16450</name>
    <name evidence="5" type="ORF">PND83_01255</name>
</gene>
<proteinExistence type="inferred from homology"/>
<dbReference type="InterPro" id="IPR015421">
    <property type="entry name" value="PyrdxlP-dep_Trfase_major"/>
</dbReference>
<dbReference type="InterPro" id="IPR004839">
    <property type="entry name" value="Aminotransferase_I/II_large"/>
</dbReference>
<dbReference type="InterPro" id="IPR015424">
    <property type="entry name" value="PyrdxlP-dep_Trfase"/>
</dbReference>
<name>A0A6I2R6H9_FLAPL</name>
<dbReference type="PROSITE" id="PS00599">
    <property type="entry name" value="AA_TRANSFER_CLASS_2"/>
    <property type="match status" value="1"/>
</dbReference>
<comment type="caution">
    <text evidence="6">The sequence shown here is derived from an EMBL/GenBank/DDBJ whole genome shotgun (WGS) entry which is preliminary data.</text>
</comment>
<evidence type="ECO:0000313" key="5">
    <source>
        <dbReference type="EMBL" id="MDB7904597.1"/>
    </source>
</evidence>
<comment type="cofactor">
    <cofactor evidence="1 3">
        <name>pyridoxal 5'-phosphate</name>
        <dbReference type="ChEBI" id="CHEBI:597326"/>
    </cofactor>
</comment>
<sequence>MGNRTIGINPYLVDYVPKDYAGNMPEGEVKVDCSLGVNASLLGNCIFERLHQFQQKKVLYVGNCEQVLCEGSFNEIKYYPHDETLKDALADWYRKHGVGTGWLTGEHFICGNGSYDILCNINLLCLTGGKKVLGHAPQFTAYVDHVNCSGSLYQAYYMKKDCNYRFQPREYIAQMSEDDDLFIVENPNNPTGQIIPIDDIKAIADRAQSLGKILVVDEAYGEYMAFSNSAVNLIPEYPNVIVTRTFSKGWGMAGIRLGYAVGSIENNLLPCLKKLVLPFNSNAIAKALALTALRSKLENERDPFDTDTVFTNKRLLMDTIMQADKHGTPRMAIAQTASSTPIMTLYYTGKEAHFDLQAHLIKFGILAVSCKTYMGLNERAVRLMLPQSGEMPVLLEAMEKAIQALPE</sequence>
<evidence type="ECO:0000259" key="4">
    <source>
        <dbReference type="Pfam" id="PF00155"/>
    </source>
</evidence>
<evidence type="ECO:0000256" key="2">
    <source>
        <dbReference type="ARBA" id="ARBA00022898"/>
    </source>
</evidence>
<dbReference type="SUPFAM" id="SSF53383">
    <property type="entry name" value="PLP-dependent transferases"/>
    <property type="match status" value="1"/>
</dbReference>
<protein>
    <submittedName>
        <fullName evidence="6">Aminotransferase class I/II-fold pyridoxal phosphate-dependent enzyme</fullName>
    </submittedName>
</protein>
<accession>A0A6I2R6H9</accession>
<feature type="domain" description="Aminotransferase class I/classII large" evidence="4">
    <location>
        <begin position="70"/>
        <end position="301"/>
    </location>
</feature>
<dbReference type="InterPro" id="IPR001917">
    <property type="entry name" value="Aminotrans_II_pyridoxalP_BS"/>
</dbReference>
<keyword evidence="6" id="KW-0032">Aminotransferase</keyword>
<dbReference type="AlphaFoldDB" id="A0A6I2R6H9"/>
<dbReference type="RefSeq" id="WP_009259609.1">
    <property type="nucleotide sequence ID" value="NZ_JADMVA010000012.1"/>
</dbReference>
<evidence type="ECO:0000256" key="3">
    <source>
        <dbReference type="RuleBase" id="RU003693"/>
    </source>
</evidence>
<dbReference type="Proteomes" id="UP000434475">
    <property type="component" value="Unassembled WGS sequence"/>
</dbReference>
<keyword evidence="6" id="KW-0808">Transferase</keyword>
<reference evidence="6 7" key="1">
    <citation type="journal article" date="2019" name="Nat. Med.">
        <title>A library of human gut bacterial isolates paired with longitudinal multiomics data enables mechanistic microbiome research.</title>
        <authorList>
            <person name="Poyet M."/>
            <person name="Groussin M."/>
            <person name="Gibbons S.M."/>
            <person name="Avila-Pacheco J."/>
            <person name="Jiang X."/>
            <person name="Kearney S.M."/>
            <person name="Perrotta A.R."/>
            <person name="Berdy B."/>
            <person name="Zhao S."/>
            <person name="Lieberman T.D."/>
            <person name="Swanson P.K."/>
            <person name="Smith M."/>
            <person name="Roesemann S."/>
            <person name="Alexander J.E."/>
            <person name="Rich S.A."/>
            <person name="Livny J."/>
            <person name="Vlamakis H."/>
            <person name="Clish C."/>
            <person name="Bullock K."/>
            <person name="Deik A."/>
            <person name="Scott J."/>
            <person name="Pierce K.A."/>
            <person name="Xavier R.J."/>
            <person name="Alm E.J."/>
        </authorList>
    </citation>
    <scope>NUCLEOTIDE SEQUENCE [LARGE SCALE GENOMIC DNA]</scope>
    <source>
        <strain evidence="6 7">BIOML-A2</strain>
    </source>
</reference>
<dbReference type="EMBL" id="JAQLWO010000001">
    <property type="protein sequence ID" value="MDB7904597.1"/>
    <property type="molecule type" value="Genomic_DNA"/>
</dbReference>
<dbReference type="Gene3D" id="3.90.1150.10">
    <property type="entry name" value="Aspartate Aminotransferase, domain 1"/>
    <property type="match status" value="1"/>
</dbReference>
<evidence type="ECO:0000313" key="7">
    <source>
        <dbReference type="Proteomes" id="UP000434475"/>
    </source>
</evidence>
<comment type="similarity">
    <text evidence="3">Belongs to the class-II pyridoxal-phosphate-dependent aminotransferase family.</text>
</comment>
<dbReference type="Proteomes" id="UP001211006">
    <property type="component" value="Unassembled WGS sequence"/>
</dbReference>
<dbReference type="Pfam" id="PF00155">
    <property type="entry name" value="Aminotran_1_2"/>
    <property type="match status" value="1"/>
</dbReference>
<evidence type="ECO:0000256" key="1">
    <source>
        <dbReference type="ARBA" id="ARBA00001933"/>
    </source>
</evidence>